<comment type="similarity">
    <text evidence="2">Belongs to the FGGY kinase family.</text>
</comment>
<dbReference type="PROSITE" id="PS00933">
    <property type="entry name" value="FGGY_KINASES_1"/>
    <property type="match status" value="1"/>
</dbReference>
<evidence type="ECO:0000256" key="8">
    <source>
        <dbReference type="ARBA" id="ARBA00022840"/>
    </source>
</evidence>
<evidence type="ECO:0000256" key="5">
    <source>
        <dbReference type="ARBA" id="ARBA00022741"/>
    </source>
</evidence>
<dbReference type="InterPro" id="IPR043129">
    <property type="entry name" value="ATPase_NBD"/>
</dbReference>
<comment type="catalytic activity">
    <reaction evidence="10">
        <text>glycerol + ATP = sn-glycerol 3-phosphate + ADP + H(+)</text>
        <dbReference type="Rhea" id="RHEA:21644"/>
        <dbReference type="ChEBI" id="CHEBI:15378"/>
        <dbReference type="ChEBI" id="CHEBI:17754"/>
        <dbReference type="ChEBI" id="CHEBI:30616"/>
        <dbReference type="ChEBI" id="CHEBI:57597"/>
        <dbReference type="ChEBI" id="CHEBI:456216"/>
        <dbReference type="EC" id="2.7.1.30"/>
    </reaction>
</comment>
<evidence type="ECO:0000256" key="10">
    <source>
        <dbReference type="ARBA" id="ARBA00052101"/>
    </source>
</evidence>
<dbReference type="GO" id="GO:0004370">
    <property type="term" value="F:glycerol kinase activity"/>
    <property type="evidence" value="ECO:0007669"/>
    <property type="project" value="UniProtKB-EC"/>
</dbReference>
<organism evidence="14 15">
    <name type="scientific">Schistosoma rodhaini</name>
    <dbReference type="NCBI Taxonomy" id="6188"/>
    <lineage>
        <taxon>Eukaryota</taxon>
        <taxon>Metazoa</taxon>
        <taxon>Spiralia</taxon>
        <taxon>Lophotrochozoa</taxon>
        <taxon>Platyhelminthes</taxon>
        <taxon>Trematoda</taxon>
        <taxon>Digenea</taxon>
        <taxon>Strigeidida</taxon>
        <taxon>Schistosomatoidea</taxon>
        <taxon>Schistosomatidae</taxon>
        <taxon>Schistosoma</taxon>
    </lineage>
</organism>
<evidence type="ECO:0000313" key="15">
    <source>
        <dbReference type="WBParaSite" id="SRDH1_91490.4"/>
    </source>
</evidence>
<dbReference type="InterPro" id="IPR018485">
    <property type="entry name" value="FGGY_C"/>
</dbReference>
<evidence type="ECO:0000256" key="9">
    <source>
        <dbReference type="ARBA" id="ARBA00043149"/>
    </source>
</evidence>
<accession>A0AA85GHL5</accession>
<evidence type="ECO:0000259" key="13">
    <source>
        <dbReference type="Pfam" id="PF02782"/>
    </source>
</evidence>
<feature type="domain" description="Carbohydrate kinase FGGY N-terminal" evidence="12">
    <location>
        <begin position="47"/>
        <end position="299"/>
    </location>
</feature>
<evidence type="ECO:0000256" key="11">
    <source>
        <dbReference type="ARBA" id="ARBA00071571"/>
    </source>
</evidence>
<evidence type="ECO:0000256" key="3">
    <source>
        <dbReference type="ARBA" id="ARBA00012099"/>
    </source>
</evidence>
<name>A0AA85GHL5_9TREM</name>
<dbReference type="InterPro" id="IPR018484">
    <property type="entry name" value="FGGY_N"/>
</dbReference>
<dbReference type="WBParaSite" id="SRDH1_91490.4">
    <property type="protein sequence ID" value="SRDH1_91490.4"/>
    <property type="gene ID" value="SRDH1_91490"/>
</dbReference>
<dbReference type="GO" id="GO:0006071">
    <property type="term" value="P:glycerol metabolic process"/>
    <property type="evidence" value="ECO:0007669"/>
    <property type="project" value="UniProtKB-KW"/>
</dbReference>
<dbReference type="Proteomes" id="UP000050792">
    <property type="component" value="Unassembled WGS sequence"/>
</dbReference>
<dbReference type="FunFam" id="3.30.420.40:FF:000177">
    <property type="entry name" value="Glycerol kinase"/>
    <property type="match status" value="1"/>
</dbReference>
<keyword evidence="14" id="KW-1185">Reference proteome</keyword>
<dbReference type="GO" id="GO:0006641">
    <property type="term" value="P:triglyceride metabolic process"/>
    <property type="evidence" value="ECO:0007669"/>
    <property type="project" value="TreeGrafter"/>
</dbReference>
<dbReference type="Pfam" id="PF00370">
    <property type="entry name" value="FGGY_N"/>
    <property type="match status" value="1"/>
</dbReference>
<dbReference type="AlphaFoldDB" id="A0AA85GHL5"/>
<evidence type="ECO:0000256" key="7">
    <source>
        <dbReference type="ARBA" id="ARBA00022798"/>
    </source>
</evidence>
<keyword evidence="6" id="KW-0418">Kinase</keyword>
<keyword evidence="8" id="KW-0067">ATP-binding</keyword>
<keyword evidence="7" id="KW-0319">Glycerol metabolism</keyword>
<dbReference type="GO" id="GO:0005739">
    <property type="term" value="C:mitochondrion"/>
    <property type="evidence" value="ECO:0007669"/>
    <property type="project" value="TreeGrafter"/>
</dbReference>
<dbReference type="Gene3D" id="3.30.420.40">
    <property type="match status" value="2"/>
</dbReference>
<evidence type="ECO:0000256" key="1">
    <source>
        <dbReference type="ARBA" id="ARBA00005190"/>
    </source>
</evidence>
<evidence type="ECO:0000256" key="2">
    <source>
        <dbReference type="ARBA" id="ARBA00009156"/>
    </source>
</evidence>
<reference evidence="15" key="2">
    <citation type="submission" date="2023-11" db="UniProtKB">
        <authorList>
            <consortium name="WormBaseParasite"/>
        </authorList>
    </citation>
    <scope>IDENTIFICATION</scope>
</reference>
<dbReference type="PANTHER" id="PTHR10196">
    <property type="entry name" value="SUGAR KINASE"/>
    <property type="match status" value="1"/>
</dbReference>
<evidence type="ECO:0000259" key="12">
    <source>
        <dbReference type="Pfam" id="PF00370"/>
    </source>
</evidence>
<dbReference type="EC" id="2.7.1.30" evidence="3"/>
<evidence type="ECO:0000256" key="6">
    <source>
        <dbReference type="ARBA" id="ARBA00022777"/>
    </source>
</evidence>
<keyword evidence="4" id="KW-0808">Transferase</keyword>
<feature type="domain" description="Carbohydrate kinase FGGY C-terminal" evidence="13">
    <location>
        <begin position="321"/>
        <end position="531"/>
    </location>
</feature>
<keyword evidence="5" id="KW-0547">Nucleotide-binding</keyword>
<sequence length="653" mass="73084">MPNYLFSTEVEFISEIDHRLYVMATDEYISTGIDKKQVDNNENEKFIAAIDQGTSSSRVIIFSINNGSIIAMHQISVTQSYPSPGWIEMDANQIYTTILECLNKCVEQLKSVNKSTKDIVGVGITNQRETTIAWNSETGEPLAPAIVWSDARTADDVKKFIRIAPGNKSNAFQLITGLPIHSYFSALKMNWLLNNVKSVAEADEGNKLLFGTVDSWLIWKLTSQMCHVTDVTNASRTLLFNLNTLEWDHDLCKFFHINPRTLPKIVTSSELIGVIQDSKCLMKGIPIYGILGDQQASLVAQTWGLSSSVNENNLSDISKVKVTYGTGAFMLWNIGCQPYFSDKGVLTTIAYKMGSKGRPYYALEGAISFAGATMKWLKTKLDAFKDDAECEKLSASVYRKQRFNEPDPCYLVPAFSGLFCPWWQESARCVICGITANVDKSDLIYAGLRSSVYQTHDVLFVATLAKANNKYHSIAPLVTLKKPTEIIVDGGMSNSDTLMQSLADILNVTVRRHNHSDVMTALGAAITVALALNIDPTGLLKVREYSSYKSDEYQSTFHSKINSNDRAVKLYGWHESVKRSLHWIPNKSINESQNTLLDSLDRICNEECENKNRIKVNEVLFNVFIYFSISIHYSISFSKNIIVCIVKEVVSTF</sequence>
<protein>
    <recommendedName>
        <fullName evidence="11">Probable glycerol kinase</fullName>
        <ecNumber evidence="3">2.7.1.30</ecNumber>
    </recommendedName>
    <alternativeName>
        <fullName evidence="9">ATP:glycerol 3-phosphotransferase</fullName>
    </alternativeName>
</protein>
<reference evidence="14" key="1">
    <citation type="submission" date="2022-06" db="EMBL/GenBank/DDBJ databases">
        <authorList>
            <person name="Berger JAMES D."/>
            <person name="Berger JAMES D."/>
        </authorList>
    </citation>
    <scope>NUCLEOTIDE SEQUENCE [LARGE SCALE GENOMIC DNA]</scope>
</reference>
<dbReference type="InterPro" id="IPR018483">
    <property type="entry name" value="Carb_kinase_FGGY_CS"/>
</dbReference>
<dbReference type="GO" id="GO:0005524">
    <property type="term" value="F:ATP binding"/>
    <property type="evidence" value="ECO:0007669"/>
    <property type="project" value="UniProtKB-KW"/>
</dbReference>
<dbReference type="SUPFAM" id="SSF53067">
    <property type="entry name" value="Actin-like ATPase domain"/>
    <property type="match status" value="2"/>
</dbReference>
<dbReference type="PANTHER" id="PTHR10196:SF69">
    <property type="entry name" value="GLYCEROL KINASE"/>
    <property type="match status" value="1"/>
</dbReference>
<proteinExistence type="inferred from homology"/>
<comment type="pathway">
    <text evidence="1">Polyol metabolism; glycerol degradation via glycerol kinase pathway; sn-glycerol 3-phosphate from glycerol: step 1/1.</text>
</comment>
<evidence type="ECO:0000313" key="14">
    <source>
        <dbReference type="Proteomes" id="UP000050792"/>
    </source>
</evidence>
<evidence type="ECO:0000256" key="4">
    <source>
        <dbReference type="ARBA" id="ARBA00022679"/>
    </source>
</evidence>
<dbReference type="Pfam" id="PF02782">
    <property type="entry name" value="FGGY_C"/>
    <property type="match status" value="1"/>
</dbReference>
<dbReference type="GO" id="GO:0046167">
    <property type="term" value="P:glycerol-3-phosphate biosynthetic process"/>
    <property type="evidence" value="ECO:0007669"/>
    <property type="project" value="TreeGrafter"/>
</dbReference>